<dbReference type="SUPFAM" id="SSF50104">
    <property type="entry name" value="Translation proteins SH3-like domain"/>
    <property type="match status" value="1"/>
</dbReference>
<sequence length="121" mass="13876">MKSYPSNLQLIQDLEDKYSKQNIPSISVGDIVRIGFLIQEGNKERTQFSQGVIISKNNAHIATTITQRCILQGVGVEKVYLIHSPRITTFKIIKSSKVRRAKLYYLRHLSGKATRLKQRFD</sequence>
<dbReference type="EMBL" id="KY709208">
    <property type="protein sequence ID" value="ARO90568.1"/>
    <property type="molecule type" value="Genomic_DNA"/>
</dbReference>
<evidence type="ECO:0000313" key="5">
    <source>
        <dbReference type="EMBL" id="ARO90568.1"/>
    </source>
</evidence>
<comment type="subcellular location">
    <subcellularLocation>
        <location evidence="4">Plastid</location>
        <location evidence="4">Chloroplast</location>
    </subcellularLocation>
</comment>
<dbReference type="PANTHER" id="PTHR15680">
    <property type="entry name" value="RIBOSOMAL PROTEIN L19"/>
    <property type="match status" value="1"/>
</dbReference>
<keyword evidence="5" id="KW-0150">Chloroplast</keyword>
<dbReference type="PIRSF" id="PIRSF002191">
    <property type="entry name" value="Ribosomal_L19"/>
    <property type="match status" value="1"/>
</dbReference>
<dbReference type="HAMAP" id="MF_00402">
    <property type="entry name" value="Ribosomal_bL19"/>
    <property type="match status" value="1"/>
</dbReference>
<dbReference type="GeneID" id="32891388"/>
<dbReference type="GO" id="GO:0003735">
    <property type="term" value="F:structural constituent of ribosome"/>
    <property type="evidence" value="ECO:0007669"/>
    <property type="project" value="InterPro"/>
</dbReference>
<dbReference type="AlphaFoldDB" id="A0A1Y9TLQ5"/>
<dbReference type="InterPro" id="IPR001857">
    <property type="entry name" value="Ribosomal_bL19"/>
</dbReference>
<name>A0A1Y9TLQ5_9RHOD</name>
<evidence type="ECO:0000256" key="3">
    <source>
        <dbReference type="ARBA" id="ARBA00023274"/>
    </source>
</evidence>
<dbReference type="InterPro" id="IPR008991">
    <property type="entry name" value="Translation_prot_SH3-like_sf"/>
</dbReference>
<dbReference type="NCBIfam" id="TIGR01024">
    <property type="entry name" value="rplS_bact"/>
    <property type="match status" value="1"/>
</dbReference>
<comment type="similarity">
    <text evidence="1 4">Belongs to the bacterial ribosomal protein bL19 family.</text>
</comment>
<evidence type="ECO:0000256" key="2">
    <source>
        <dbReference type="ARBA" id="ARBA00022980"/>
    </source>
</evidence>
<evidence type="ECO:0000256" key="4">
    <source>
        <dbReference type="HAMAP-Rule" id="MF_00402"/>
    </source>
</evidence>
<dbReference type="PROSITE" id="PS01015">
    <property type="entry name" value="RIBOSOMAL_L19"/>
    <property type="match status" value="1"/>
</dbReference>
<keyword evidence="2 4" id="KW-0689">Ribosomal protein</keyword>
<reference evidence="5" key="1">
    <citation type="submission" date="2017-03" db="EMBL/GenBank/DDBJ databases">
        <title>The new red algal subphylum Proteorhodophytina comprises the largest and most divergent plastid genomes known.</title>
        <authorList>
            <person name="Munoz-Gomez S.A."/>
            <person name="Mejia-Franco F.G."/>
            <person name="Durnin K."/>
            <person name="Morgan C."/>
            <person name="Grisdale C.J."/>
            <person name="Archibald J.M."/>
            <person name="Slamovits C.H."/>
        </authorList>
    </citation>
    <scope>NUCLEOTIDE SEQUENCE</scope>
    <source>
        <strain evidence="5">UTEX LB2858</strain>
    </source>
</reference>
<dbReference type="Pfam" id="PF01245">
    <property type="entry name" value="Ribosomal_L19"/>
    <property type="match status" value="1"/>
</dbReference>
<dbReference type="Gene3D" id="2.30.30.790">
    <property type="match status" value="1"/>
</dbReference>
<dbReference type="RefSeq" id="YP_009369880.1">
    <property type="nucleotide sequence ID" value="NC_034776.1"/>
</dbReference>
<dbReference type="GO" id="GO:0006412">
    <property type="term" value="P:translation"/>
    <property type="evidence" value="ECO:0007669"/>
    <property type="project" value="UniProtKB-UniRule"/>
</dbReference>
<gene>
    <name evidence="4 5" type="primary">rpl19</name>
</gene>
<dbReference type="InterPro" id="IPR018257">
    <property type="entry name" value="Ribosomal_bL19_CS"/>
</dbReference>
<dbReference type="PANTHER" id="PTHR15680:SF9">
    <property type="entry name" value="LARGE RIBOSOMAL SUBUNIT PROTEIN BL19M"/>
    <property type="match status" value="1"/>
</dbReference>
<dbReference type="PRINTS" id="PR00061">
    <property type="entry name" value="RIBOSOMALL19"/>
</dbReference>
<proteinExistence type="inferred from homology"/>
<keyword evidence="3 4" id="KW-0687">Ribonucleoprotein</keyword>
<dbReference type="InterPro" id="IPR038657">
    <property type="entry name" value="Ribosomal_bL19_sf"/>
</dbReference>
<dbReference type="GO" id="GO:0009507">
    <property type="term" value="C:chloroplast"/>
    <property type="evidence" value="ECO:0007669"/>
    <property type="project" value="UniProtKB-SubCell"/>
</dbReference>
<protein>
    <recommendedName>
        <fullName evidence="4">Large ribosomal subunit protein bL19c</fullName>
    </recommendedName>
</protein>
<keyword evidence="5" id="KW-0934">Plastid</keyword>
<organism evidence="5">
    <name type="scientific">Boldia erythrosiphon</name>
    <dbReference type="NCBI Taxonomy" id="74908"/>
    <lineage>
        <taxon>Eukaryota</taxon>
        <taxon>Rhodophyta</taxon>
        <taxon>Compsopogonophyceae</taxon>
        <taxon>Compsopogonales</taxon>
        <taxon>Boldiaceae</taxon>
        <taxon>Boldia</taxon>
    </lineage>
</organism>
<dbReference type="GO" id="GO:0005762">
    <property type="term" value="C:mitochondrial large ribosomal subunit"/>
    <property type="evidence" value="ECO:0007669"/>
    <property type="project" value="TreeGrafter"/>
</dbReference>
<evidence type="ECO:0000256" key="1">
    <source>
        <dbReference type="ARBA" id="ARBA00005781"/>
    </source>
</evidence>
<geneLocation type="chloroplast" evidence="5"/>
<accession>A0A1Y9TLQ5</accession>